<evidence type="ECO:0000313" key="2">
    <source>
        <dbReference type="Proteomes" id="UP000664658"/>
    </source>
</evidence>
<dbReference type="GeneID" id="69706042"/>
<dbReference type="Proteomes" id="UP000664658">
    <property type="component" value="Unassembled WGS sequence"/>
</dbReference>
<dbReference type="EMBL" id="JAFNAA010000008">
    <property type="protein sequence ID" value="MBO1108292.1"/>
    <property type="molecule type" value="Genomic_DNA"/>
</dbReference>
<reference evidence="1" key="1">
    <citation type="submission" date="2021-03" db="EMBL/GenBank/DDBJ databases">
        <title>Plesiomonas shigelloides zfcc0051, isolated from zebrafish feces.</title>
        <authorList>
            <person name="Vanderhoek Z."/>
            <person name="Gaulke C."/>
        </authorList>
    </citation>
    <scope>NUCLEOTIDE SEQUENCE</scope>
    <source>
        <strain evidence="1">Zfcc0051</strain>
    </source>
</reference>
<name>A0A1A9AWQ3_PLESH</name>
<accession>A0A1A9AWQ3</accession>
<organism evidence="1 2">
    <name type="scientific">Plesiomonas shigelloides</name>
    <name type="common">Aeromonas shigelloides</name>
    <dbReference type="NCBI Taxonomy" id="703"/>
    <lineage>
        <taxon>Bacteria</taxon>
        <taxon>Pseudomonadati</taxon>
        <taxon>Pseudomonadota</taxon>
        <taxon>Gammaproteobacteria</taxon>
        <taxon>Enterobacterales</taxon>
        <taxon>Enterobacteriaceae</taxon>
        <taxon>Plesiomonas</taxon>
    </lineage>
</organism>
<dbReference type="RefSeq" id="WP_010861876.1">
    <property type="nucleotide sequence ID" value="NZ_CP027852.1"/>
</dbReference>
<dbReference type="KEGG" id="pshi:SAMEA2665130_1184"/>
<proteinExistence type="predicted"/>
<gene>
    <name evidence="1" type="ORF">J2R62_08670</name>
</gene>
<sequence length="137" mass="15104">MNNKWIIPFALTYGAVYLLFLCLDGLFSCFVHESEVAIGVGFSGCFFSMKYAIRCIPKGVEFFHSSIITAFLASSVINIGAACLVLFLIISGGIYLSDDIDAHLAPSMMVVYQMLSLLFITLGVKHYGKQRAIRCLN</sequence>
<evidence type="ECO:0000313" key="1">
    <source>
        <dbReference type="EMBL" id="MBO1108292.1"/>
    </source>
</evidence>
<dbReference type="AlphaFoldDB" id="A0A1A9AWQ3"/>
<protein>
    <submittedName>
        <fullName evidence="1">Uncharacterized protein</fullName>
    </submittedName>
</protein>
<comment type="caution">
    <text evidence="1">The sequence shown here is derived from an EMBL/GenBank/DDBJ whole genome shotgun (WGS) entry which is preliminary data.</text>
</comment>